<feature type="transmembrane region" description="Helical" evidence="1">
    <location>
        <begin position="21"/>
        <end position="47"/>
    </location>
</feature>
<accession>A0A6G9A5W0</accession>
<evidence type="ECO:0000313" key="3">
    <source>
        <dbReference type="Proteomes" id="UP000500895"/>
    </source>
</evidence>
<keyword evidence="1" id="KW-0472">Membrane</keyword>
<protein>
    <submittedName>
        <fullName evidence="2">RNA-binding protein</fullName>
    </submittedName>
</protein>
<proteinExistence type="predicted"/>
<evidence type="ECO:0000313" key="2">
    <source>
        <dbReference type="EMBL" id="QIP07830.1"/>
    </source>
</evidence>
<name>A0A6G9A5W0_9BRAD</name>
<dbReference type="Proteomes" id="UP000500895">
    <property type="component" value="Chromosome"/>
</dbReference>
<keyword evidence="1" id="KW-0812">Transmembrane</keyword>
<organism evidence="2 3">
    <name type="scientific">Bradyrhizobium symbiodeficiens</name>
    <dbReference type="NCBI Taxonomy" id="1404367"/>
    <lineage>
        <taxon>Bacteria</taxon>
        <taxon>Pseudomonadati</taxon>
        <taxon>Pseudomonadota</taxon>
        <taxon>Alphaproteobacteria</taxon>
        <taxon>Hyphomicrobiales</taxon>
        <taxon>Nitrobacteraceae</taxon>
        <taxon>Bradyrhizobium</taxon>
    </lineage>
</organism>
<dbReference type="AlphaFoldDB" id="A0A6G9A5W0"/>
<reference evidence="2 3" key="1">
    <citation type="journal article" date="2020" name="Int. J. Syst. Evol. Microbiol.">
        <title>Description and complete genome sequences of Bradyrhizobium symbiodeficiens sp. nov., a non-symbiotic bacterium associated with legumes native to Canada.</title>
        <authorList>
            <person name="Bromfield E.S.P."/>
            <person name="Cloutier S."/>
            <person name="Nguyen H.D.T."/>
        </authorList>
    </citation>
    <scope>NUCLEOTIDE SEQUENCE [LARGE SCALE GENOMIC DNA]</scope>
    <source>
        <strain evidence="2 3">101S1MB</strain>
    </source>
</reference>
<keyword evidence="1" id="KW-1133">Transmembrane helix</keyword>
<dbReference type="EMBL" id="CP050066">
    <property type="protein sequence ID" value="QIP07830.1"/>
    <property type="molecule type" value="Genomic_DNA"/>
</dbReference>
<gene>
    <name evidence="2" type="ORF">HAV00_16850</name>
</gene>
<dbReference type="RefSeq" id="WP_166468192.1">
    <property type="nucleotide sequence ID" value="NZ_CP050066.2"/>
</dbReference>
<sequence>MLERTDQHTLSKAKRREAHDYAVGLAFLGAVGIPMIAWIAAIAWVGWRLIEWLFF</sequence>
<evidence type="ECO:0000256" key="1">
    <source>
        <dbReference type="SAM" id="Phobius"/>
    </source>
</evidence>